<dbReference type="AlphaFoldDB" id="A0A6A4SSV3"/>
<proteinExistence type="predicted"/>
<organism evidence="1 2">
    <name type="scientific">Scophthalmus maximus</name>
    <name type="common">Turbot</name>
    <name type="synonym">Psetta maxima</name>
    <dbReference type="NCBI Taxonomy" id="52904"/>
    <lineage>
        <taxon>Eukaryota</taxon>
        <taxon>Metazoa</taxon>
        <taxon>Chordata</taxon>
        <taxon>Craniata</taxon>
        <taxon>Vertebrata</taxon>
        <taxon>Euteleostomi</taxon>
        <taxon>Actinopterygii</taxon>
        <taxon>Neopterygii</taxon>
        <taxon>Teleostei</taxon>
        <taxon>Neoteleostei</taxon>
        <taxon>Acanthomorphata</taxon>
        <taxon>Carangaria</taxon>
        <taxon>Pleuronectiformes</taxon>
        <taxon>Pleuronectoidei</taxon>
        <taxon>Scophthalmidae</taxon>
        <taxon>Scophthalmus</taxon>
    </lineage>
</organism>
<comment type="caution">
    <text evidence="1">The sequence shown here is derived from an EMBL/GenBank/DDBJ whole genome shotgun (WGS) entry which is preliminary data.</text>
</comment>
<protein>
    <submittedName>
        <fullName evidence="1">Uncharacterized protein</fullName>
    </submittedName>
</protein>
<dbReference type="Proteomes" id="UP000438429">
    <property type="component" value="Unassembled WGS sequence"/>
</dbReference>
<evidence type="ECO:0000313" key="2">
    <source>
        <dbReference type="Proteomes" id="UP000438429"/>
    </source>
</evidence>
<name>A0A6A4SSV3_SCOMX</name>
<sequence length="105" mass="11950">MRIKKTRTMYNARTLHGMNSEAACSVCYGFCDITGIYDINENCDITGIYDMKENCDITGFCDITGIYDINENCDIIGFWEIQGSFVWCILISKSNSKHIQKAYST</sequence>
<gene>
    <name evidence="1" type="ORF">F2P81_011091</name>
</gene>
<reference evidence="1 2" key="1">
    <citation type="submission" date="2019-06" db="EMBL/GenBank/DDBJ databases">
        <title>Draft genomes of female and male turbot (Scophthalmus maximus).</title>
        <authorList>
            <person name="Xu H."/>
            <person name="Xu X.-W."/>
            <person name="Shao C."/>
            <person name="Chen S."/>
        </authorList>
    </citation>
    <scope>NUCLEOTIDE SEQUENCE [LARGE SCALE GENOMIC DNA]</scope>
    <source>
        <strain evidence="1">Ysfricsl-2016a</strain>
        <tissue evidence="1">Blood</tissue>
    </source>
</reference>
<accession>A0A6A4SSV3</accession>
<dbReference type="EMBL" id="VEVO01000010">
    <property type="protein sequence ID" value="KAF0035779.1"/>
    <property type="molecule type" value="Genomic_DNA"/>
</dbReference>
<evidence type="ECO:0000313" key="1">
    <source>
        <dbReference type="EMBL" id="KAF0035779.1"/>
    </source>
</evidence>